<dbReference type="InterPro" id="IPR050482">
    <property type="entry name" value="Sensor_HK_TwoCompSys"/>
</dbReference>
<dbReference type="PANTHER" id="PTHR24421:SF63">
    <property type="entry name" value="SENSOR HISTIDINE KINASE DESK"/>
    <property type="match status" value="1"/>
</dbReference>
<evidence type="ECO:0000313" key="7">
    <source>
        <dbReference type="EMBL" id="TQE36323.1"/>
    </source>
</evidence>
<keyword evidence="5" id="KW-0472">Membrane</keyword>
<dbReference type="InterPro" id="IPR011712">
    <property type="entry name" value="Sig_transdc_His_kin_sub3_dim/P"/>
</dbReference>
<sequence length="429" mass="45651">MGDGAGERGAGLTSFRRFTWWTVPGTTVGLLVVFFGEWILDTDVPAWARIPTAVALAVDTVASAVLLGGRLTLPAAADDTRSPRPPRRWLIAAVAATAVLAVLPLVRRNYGLWAVAPAVTVAICATFLGPRHRTSLITGAVLLALLPGAAVSLAAADGELAYAALFPAGLVAFTAWMVLGPLWAWNLAGRLDRARRLEAELAVKDERLRFAADLHDIQGHHLQVIALKSELAERLVERDPARAAAEMREVRQLAADALRDTRAVVRGYRRTTLDDEIANATKVLAAAGIDARTTFDPGAVTAMTDSARHLLGLVVREAITNALRHSRARCAELDYRVIDGRARLRVSNDGAEERPGGGDGPEEGGTTGIGRTGDDGTGLTALGERLRAADGELTWHRDGDRFVVTAWLPLGPTAPKSAQPVSRANGVVR</sequence>
<dbReference type="Proteomes" id="UP000318720">
    <property type="component" value="Unassembled WGS sequence"/>
</dbReference>
<evidence type="ECO:0000256" key="3">
    <source>
        <dbReference type="ARBA" id="ARBA00023012"/>
    </source>
</evidence>
<name>A0AAE8W4B5_9ACTN</name>
<feature type="transmembrane region" description="Helical" evidence="5">
    <location>
        <begin position="46"/>
        <end position="68"/>
    </location>
</feature>
<gene>
    <name evidence="7" type="ORF">Sipo8835_10730</name>
</gene>
<organism evidence="7 8">
    <name type="scientific">Streptomyces ipomoeae</name>
    <dbReference type="NCBI Taxonomy" id="103232"/>
    <lineage>
        <taxon>Bacteria</taxon>
        <taxon>Bacillati</taxon>
        <taxon>Actinomycetota</taxon>
        <taxon>Actinomycetes</taxon>
        <taxon>Kitasatosporales</taxon>
        <taxon>Streptomycetaceae</taxon>
        <taxon>Streptomyces</taxon>
    </lineage>
</organism>
<dbReference type="GO" id="GO:0046983">
    <property type="term" value="F:protein dimerization activity"/>
    <property type="evidence" value="ECO:0007669"/>
    <property type="project" value="InterPro"/>
</dbReference>
<dbReference type="GO" id="GO:0016020">
    <property type="term" value="C:membrane"/>
    <property type="evidence" value="ECO:0007669"/>
    <property type="project" value="InterPro"/>
</dbReference>
<feature type="compositionally biased region" description="Gly residues" evidence="4">
    <location>
        <begin position="357"/>
        <end position="371"/>
    </location>
</feature>
<dbReference type="GO" id="GO:0000155">
    <property type="term" value="F:phosphorelay sensor kinase activity"/>
    <property type="evidence" value="ECO:0007669"/>
    <property type="project" value="InterPro"/>
</dbReference>
<reference evidence="7 8" key="1">
    <citation type="submission" date="2019-03" db="EMBL/GenBank/DDBJ databases">
        <title>Comparative genomic analyses of the sweetpotato soil rot pathogen, Streptomyces ipomoeae.</title>
        <authorList>
            <person name="Ruschel Soares N."/>
            <person name="Badger J.H."/>
            <person name="Huguet-Tapia J.C."/>
            <person name="Clark C.A."/>
            <person name="Pettis G.S."/>
        </authorList>
    </citation>
    <scope>NUCLEOTIDE SEQUENCE [LARGE SCALE GENOMIC DNA]</scope>
    <source>
        <strain evidence="7 8">88-35</strain>
    </source>
</reference>
<dbReference type="AlphaFoldDB" id="A0AAE8W4B5"/>
<feature type="transmembrane region" description="Helical" evidence="5">
    <location>
        <begin position="18"/>
        <end position="40"/>
    </location>
</feature>
<dbReference type="Gene3D" id="1.20.5.1930">
    <property type="match status" value="1"/>
</dbReference>
<feature type="transmembrane region" description="Helical" evidence="5">
    <location>
        <begin position="112"/>
        <end position="129"/>
    </location>
</feature>
<evidence type="ECO:0000256" key="1">
    <source>
        <dbReference type="ARBA" id="ARBA00022679"/>
    </source>
</evidence>
<keyword evidence="1" id="KW-0808">Transferase</keyword>
<keyword evidence="3" id="KW-0902">Two-component regulatory system</keyword>
<dbReference type="Pfam" id="PF07730">
    <property type="entry name" value="HisKA_3"/>
    <property type="match status" value="1"/>
</dbReference>
<dbReference type="PANTHER" id="PTHR24421">
    <property type="entry name" value="NITRATE/NITRITE SENSOR PROTEIN NARX-RELATED"/>
    <property type="match status" value="1"/>
</dbReference>
<keyword evidence="2 7" id="KW-0418">Kinase</keyword>
<protein>
    <submittedName>
        <fullName evidence="7">Histidine kinase</fullName>
    </submittedName>
</protein>
<dbReference type="Gene3D" id="3.30.565.10">
    <property type="entry name" value="Histidine kinase-like ATPase, C-terminal domain"/>
    <property type="match status" value="1"/>
</dbReference>
<dbReference type="RefSeq" id="WP_141581716.1">
    <property type="nucleotide sequence ID" value="NZ_SPAZ01000093.1"/>
</dbReference>
<evidence type="ECO:0000256" key="5">
    <source>
        <dbReference type="SAM" id="Phobius"/>
    </source>
</evidence>
<feature type="domain" description="Signal transduction histidine kinase subgroup 3 dimerisation and phosphoacceptor" evidence="6">
    <location>
        <begin position="206"/>
        <end position="272"/>
    </location>
</feature>
<evidence type="ECO:0000313" key="8">
    <source>
        <dbReference type="Proteomes" id="UP000318720"/>
    </source>
</evidence>
<evidence type="ECO:0000256" key="2">
    <source>
        <dbReference type="ARBA" id="ARBA00022777"/>
    </source>
</evidence>
<evidence type="ECO:0000256" key="4">
    <source>
        <dbReference type="SAM" id="MobiDB-lite"/>
    </source>
</evidence>
<feature type="transmembrane region" description="Helical" evidence="5">
    <location>
        <begin position="162"/>
        <end position="185"/>
    </location>
</feature>
<comment type="caution">
    <text evidence="7">The sequence shown here is derived from an EMBL/GenBank/DDBJ whole genome shotgun (WGS) entry which is preliminary data.</text>
</comment>
<feature type="region of interest" description="Disordered" evidence="4">
    <location>
        <begin position="346"/>
        <end position="379"/>
    </location>
</feature>
<dbReference type="InterPro" id="IPR036890">
    <property type="entry name" value="HATPase_C_sf"/>
</dbReference>
<keyword evidence="5" id="KW-0812">Transmembrane</keyword>
<proteinExistence type="predicted"/>
<dbReference type="SUPFAM" id="SSF55874">
    <property type="entry name" value="ATPase domain of HSP90 chaperone/DNA topoisomerase II/histidine kinase"/>
    <property type="match status" value="1"/>
</dbReference>
<feature type="transmembrane region" description="Helical" evidence="5">
    <location>
        <begin position="136"/>
        <end position="156"/>
    </location>
</feature>
<evidence type="ECO:0000259" key="6">
    <source>
        <dbReference type="Pfam" id="PF07730"/>
    </source>
</evidence>
<keyword evidence="5" id="KW-1133">Transmembrane helix</keyword>
<feature type="transmembrane region" description="Helical" evidence="5">
    <location>
        <begin position="89"/>
        <end position="106"/>
    </location>
</feature>
<accession>A0AAE8W4B5</accession>
<dbReference type="EMBL" id="SPAZ01000093">
    <property type="protein sequence ID" value="TQE36323.1"/>
    <property type="molecule type" value="Genomic_DNA"/>
</dbReference>